<name>A0A0F7U6E5_NEOCL</name>
<sequence length="1235" mass="134641">MSRNALPRERGRKREMLREAEDATERGREEQARGATETEKGREEDGSQKKARTKSGGKRGKKESKSLSSAAEQRDEHGETPTAASLQPVQETGSHAKQKKDENTPRSSGSYLSASPATEAASDKEKGKKRESVKKSKRKDVIFDPKEAWREFLTSSINQIATFSAREERCKERGAAGGRDGVSTADEVRVVVTNCDELEALLQSQFVVSSAFRSPSPTPRNSALPSTSLSPLSSLSLDASTSLPAFARSSVSPAVSSFLAPPASLCTLLCLFEDGTTTTRSSKRLTEARYLNRTYRSRFPEPVAFLLSLAYAPPGEPTLHSPCRAEGETGDAPQSGRRRDGREGGPGEKGADLVLANRKTDTDEDQDGGCRERTITHFRWLHVLLPCNARLFGDTRSLLRLPDASPAFPSSSSDSTPSCCPSGPRFAREEKELTEKIWETVRLLAHVEGLMLRSGGPTFCFSAQDTLRPLLQRFPKDVLGFRTLLDGSLVHWLLHPDDPVDTAKPGALEQCVLLNEMEAKQVNPNFSLPSSPPSLLSLPSSLLVTGTSRDCPRDLAPRNGKRENDSEEGNDGGEIETPSLERADDLAAEAEETKEAGVKEKKKGKADKATRQAKEGDVLEVSDPRLAAFKEQLELVAEDKGASGVSSTSSFHWSRIFHDAILLARLSLASRHLLRCHQLVQPLLTQEIPMASLLALLDVTGIAIQPHCHEQLKSALDEALVAVEKEVNRTAGTSSVQVSSPAQLSNLLFDHLALPLPARTFAAVRGNRPRRAAKRTLARSTAEEILQEIVDLHPVVPLIQNFRSLAKLRSTYLESTAALSLSSSSSLSAPDGASFKVAFKLYDEVPAGEADVHRNERKGKAKDGEENSEGSISLADAARDYPALYPTKHPRVFTRWNQTRTVTGRLSSSYPNLQNIPKVMVLPSLSSLTSSSSSCSSSSPSSDVSPSSPSSSRLRYTLPKTVNCREAFRDDVQDGSAVVVAADYAQIEMRLLAHFCGKGPLQSLLTGRDTREARGSAPDDESETSKEPIDLYREMAALYAEIPPSQVTKELRDKVKVTCLALIYGSGTCTIARQMNISLAAASAFRSKFLFVFPDVSHFIRSIVAKGREDGFVTTLTGRRRYIPEAKSNSSHVRALGERLSVNSCIQGSASDIMKIAMMRLQAELLSFPWDPHALPPRVLLSVHDELVMHCSLKHLQPLSKMIRKCLTENMPVDVPLDVSISAGPTWGTLTKLAV</sequence>
<dbReference type="SMART" id="SM00482">
    <property type="entry name" value="POLAc"/>
    <property type="match status" value="1"/>
</dbReference>
<feature type="compositionally biased region" description="Basic residues" evidence="6">
    <location>
        <begin position="49"/>
        <end position="62"/>
    </location>
</feature>
<feature type="region of interest" description="Disordered" evidence="6">
    <location>
        <begin position="317"/>
        <end position="368"/>
    </location>
</feature>
<accession>A0A0F7U6E5</accession>
<dbReference type="Gene3D" id="1.20.1060.10">
    <property type="entry name" value="Taq DNA Polymerase, Chain T, domain 4"/>
    <property type="match status" value="1"/>
</dbReference>
<reference evidence="8" key="1">
    <citation type="journal article" date="2015" name="PLoS ONE">
        <title>Comprehensive Evaluation of Toxoplasma gondii VEG and Neospora caninum LIV Genomes with Tachyzoite Stage Transcriptome and Proteome Defines Novel Transcript Features.</title>
        <authorList>
            <person name="Ramaprasad A."/>
            <person name="Mourier T."/>
            <person name="Naeem R."/>
            <person name="Malas T.B."/>
            <person name="Moussa E."/>
            <person name="Panigrahi A."/>
            <person name="Vermont S.J."/>
            <person name="Otto T.D."/>
            <person name="Wastling J."/>
            <person name="Pain A."/>
        </authorList>
    </citation>
    <scope>NUCLEOTIDE SEQUENCE</scope>
    <source>
        <strain evidence="8">Liverpool</strain>
    </source>
</reference>
<dbReference type="Gene3D" id="3.30.70.370">
    <property type="match status" value="1"/>
</dbReference>
<dbReference type="PROSITE" id="PS00447">
    <property type="entry name" value="DNA_POLYMERASE_A"/>
    <property type="match status" value="1"/>
</dbReference>
<dbReference type="GO" id="GO:0003887">
    <property type="term" value="F:DNA-directed DNA polymerase activity"/>
    <property type="evidence" value="ECO:0007669"/>
    <property type="project" value="UniProtKB-KW"/>
</dbReference>
<dbReference type="GO" id="GO:0006302">
    <property type="term" value="P:double-strand break repair"/>
    <property type="evidence" value="ECO:0007669"/>
    <property type="project" value="TreeGrafter"/>
</dbReference>
<feature type="compositionally biased region" description="Basic and acidic residues" evidence="6">
    <location>
        <begin position="606"/>
        <end position="617"/>
    </location>
</feature>
<feature type="compositionally biased region" description="Low complexity" evidence="6">
    <location>
        <begin position="406"/>
        <end position="424"/>
    </location>
</feature>
<evidence type="ECO:0000256" key="1">
    <source>
        <dbReference type="ARBA" id="ARBA00012417"/>
    </source>
</evidence>
<feature type="compositionally biased region" description="Basic and acidic residues" evidence="6">
    <location>
        <begin position="579"/>
        <end position="599"/>
    </location>
</feature>
<feature type="region of interest" description="Disordered" evidence="6">
    <location>
        <begin position="406"/>
        <end position="425"/>
    </location>
</feature>
<feature type="region of interest" description="Disordered" evidence="6">
    <location>
        <begin position="930"/>
        <end position="954"/>
    </location>
</feature>
<gene>
    <name evidence="8" type="ORF">BN1204_012190</name>
</gene>
<evidence type="ECO:0000256" key="4">
    <source>
        <dbReference type="ARBA" id="ARBA00022932"/>
    </source>
</evidence>
<dbReference type="SUPFAM" id="SSF56672">
    <property type="entry name" value="DNA/RNA polymerases"/>
    <property type="match status" value="1"/>
</dbReference>
<dbReference type="Pfam" id="PF00476">
    <property type="entry name" value="DNA_pol_A"/>
    <property type="match status" value="2"/>
</dbReference>
<feature type="compositionally biased region" description="Basic and acidic residues" evidence="6">
    <location>
        <begin position="121"/>
        <end position="139"/>
    </location>
</feature>
<dbReference type="InterPro" id="IPR001098">
    <property type="entry name" value="DNA-dir_DNA_pol_A_palm_dom"/>
</dbReference>
<proteinExistence type="predicted"/>
<evidence type="ECO:0000256" key="5">
    <source>
        <dbReference type="ARBA" id="ARBA00049244"/>
    </source>
</evidence>
<feature type="region of interest" description="Disordered" evidence="6">
    <location>
        <begin position="1"/>
        <end position="139"/>
    </location>
</feature>
<feature type="compositionally biased region" description="Acidic residues" evidence="6">
    <location>
        <begin position="565"/>
        <end position="574"/>
    </location>
</feature>
<evidence type="ECO:0000256" key="3">
    <source>
        <dbReference type="ARBA" id="ARBA00022695"/>
    </source>
</evidence>
<feature type="domain" description="DNA-directed DNA polymerase family A palm" evidence="7">
    <location>
        <begin position="964"/>
        <end position="1195"/>
    </location>
</feature>
<feature type="compositionally biased region" description="Polar residues" evidence="6">
    <location>
        <begin position="105"/>
        <end position="116"/>
    </location>
</feature>
<feature type="compositionally biased region" description="Basic and acidic residues" evidence="6">
    <location>
        <begin position="337"/>
        <end position="351"/>
    </location>
</feature>
<dbReference type="Gene3D" id="1.10.150.20">
    <property type="entry name" value="5' to 3' exonuclease, C-terminal subdomain"/>
    <property type="match status" value="1"/>
</dbReference>
<evidence type="ECO:0000256" key="2">
    <source>
        <dbReference type="ARBA" id="ARBA00022679"/>
    </source>
</evidence>
<dbReference type="PANTHER" id="PTHR10133:SF62">
    <property type="entry name" value="DNA POLYMERASE THETA"/>
    <property type="match status" value="1"/>
</dbReference>
<feature type="region of interest" description="Disordered" evidence="6">
    <location>
        <begin position="850"/>
        <end position="872"/>
    </location>
</feature>
<keyword evidence="2" id="KW-0808">Transferase</keyword>
<organism evidence="8">
    <name type="scientific">Neospora caninum (strain Liverpool)</name>
    <dbReference type="NCBI Taxonomy" id="572307"/>
    <lineage>
        <taxon>Eukaryota</taxon>
        <taxon>Sar</taxon>
        <taxon>Alveolata</taxon>
        <taxon>Apicomplexa</taxon>
        <taxon>Conoidasida</taxon>
        <taxon>Coccidia</taxon>
        <taxon>Eucoccidiorida</taxon>
        <taxon>Eimeriorina</taxon>
        <taxon>Sarcocystidae</taxon>
        <taxon>Neospora</taxon>
    </lineage>
</organism>
<evidence type="ECO:0000313" key="8">
    <source>
        <dbReference type="EMBL" id="CEL65368.1"/>
    </source>
</evidence>
<feature type="region of interest" description="Disordered" evidence="6">
    <location>
        <begin position="546"/>
        <end position="617"/>
    </location>
</feature>
<keyword evidence="3" id="KW-0548">Nucleotidyltransferase</keyword>
<dbReference type="AlphaFoldDB" id="A0A0F7U6E5"/>
<dbReference type="GO" id="GO:0003677">
    <property type="term" value="F:DNA binding"/>
    <property type="evidence" value="ECO:0007669"/>
    <property type="project" value="InterPro"/>
</dbReference>
<dbReference type="InterPro" id="IPR043502">
    <property type="entry name" value="DNA/RNA_pol_sf"/>
</dbReference>
<dbReference type="EC" id="2.7.7.7" evidence="1"/>
<dbReference type="InterPro" id="IPR002298">
    <property type="entry name" value="DNA_polymerase_A"/>
</dbReference>
<dbReference type="InterPro" id="IPR019760">
    <property type="entry name" value="DNA-dir_DNA_pol_A_CS"/>
</dbReference>
<feature type="compositionally biased region" description="Basic and acidic residues" evidence="6">
    <location>
        <begin position="1"/>
        <end position="48"/>
    </location>
</feature>
<evidence type="ECO:0000256" key="6">
    <source>
        <dbReference type="SAM" id="MobiDB-lite"/>
    </source>
</evidence>
<feature type="compositionally biased region" description="Polar residues" evidence="6">
    <location>
        <begin position="82"/>
        <end position="95"/>
    </location>
</feature>
<dbReference type="GO" id="GO:0006261">
    <property type="term" value="P:DNA-templated DNA replication"/>
    <property type="evidence" value="ECO:0007669"/>
    <property type="project" value="InterPro"/>
</dbReference>
<keyword evidence="4" id="KW-0239">DNA-directed DNA polymerase</keyword>
<dbReference type="CDD" id="cd08638">
    <property type="entry name" value="DNA_pol_A_theta"/>
    <property type="match status" value="1"/>
</dbReference>
<protein>
    <recommendedName>
        <fullName evidence="1">DNA-directed DNA polymerase</fullName>
        <ecNumber evidence="1">2.7.7.7</ecNumber>
    </recommendedName>
</protein>
<evidence type="ECO:0000259" key="7">
    <source>
        <dbReference type="SMART" id="SM00482"/>
    </source>
</evidence>
<comment type="catalytic activity">
    <reaction evidence="5">
        <text>DNA(n) + a 2'-deoxyribonucleoside 5'-triphosphate = DNA(n+1) + diphosphate</text>
        <dbReference type="Rhea" id="RHEA:22508"/>
        <dbReference type="Rhea" id="RHEA-COMP:17339"/>
        <dbReference type="Rhea" id="RHEA-COMP:17340"/>
        <dbReference type="ChEBI" id="CHEBI:33019"/>
        <dbReference type="ChEBI" id="CHEBI:61560"/>
        <dbReference type="ChEBI" id="CHEBI:173112"/>
        <dbReference type="EC" id="2.7.7.7"/>
    </reaction>
</comment>
<feature type="compositionally biased region" description="Basic and acidic residues" evidence="6">
    <location>
        <begin position="550"/>
        <end position="564"/>
    </location>
</feature>
<dbReference type="PANTHER" id="PTHR10133">
    <property type="entry name" value="DNA POLYMERASE I"/>
    <property type="match status" value="1"/>
</dbReference>
<dbReference type="EMBL" id="LN714478">
    <property type="protein sequence ID" value="CEL65368.1"/>
    <property type="molecule type" value="Genomic_DNA"/>
</dbReference>